<evidence type="ECO:0000259" key="3">
    <source>
        <dbReference type="Pfam" id="PF00698"/>
    </source>
</evidence>
<dbReference type="GO" id="GO:0005737">
    <property type="term" value="C:cytoplasm"/>
    <property type="evidence" value="ECO:0007669"/>
    <property type="project" value="TreeGrafter"/>
</dbReference>
<dbReference type="InterPro" id="IPR001227">
    <property type="entry name" value="Ac_transferase_dom_sf"/>
</dbReference>
<dbReference type="GO" id="GO:0005886">
    <property type="term" value="C:plasma membrane"/>
    <property type="evidence" value="ECO:0007669"/>
    <property type="project" value="TreeGrafter"/>
</dbReference>
<dbReference type="PANTHER" id="PTHR43775:SF37">
    <property type="entry name" value="SI:DKEY-61P9.11"/>
    <property type="match status" value="1"/>
</dbReference>
<dbReference type="SUPFAM" id="SSF52151">
    <property type="entry name" value="FabD/lysophospholipase-like"/>
    <property type="match status" value="1"/>
</dbReference>
<reference evidence="4 5" key="1">
    <citation type="submission" date="2019-01" db="EMBL/GenBank/DDBJ databases">
        <authorList>
            <person name="Brito A."/>
        </authorList>
    </citation>
    <scope>NUCLEOTIDE SEQUENCE [LARGE SCALE GENOMIC DNA]</scope>
    <source>
        <strain evidence="4">1</strain>
    </source>
</reference>
<dbReference type="PANTHER" id="PTHR43775">
    <property type="entry name" value="FATTY ACID SYNTHASE"/>
    <property type="match status" value="1"/>
</dbReference>
<dbReference type="AlphaFoldDB" id="A0A563VPN1"/>
<organism evidence="4 5">
    <name type="scientific">Hyella patelloides LEGE 07179</name>
    <dbReference type="NCBI Taxonomy" id="945734"/>
    <lineage>
        <taxon>Bacteria</taxon>
        <taxon>Bacillati</taxon>
        <taxon>Cyanobacteriota</taxon>
        <taxon>Cyanophyceae</taxon>
        <taxon>Pleurocapsales</taxon>
        <taxon>Hyellaceae</taxon>
        <taxon>Hyella</taxon>
    </lineage>
</organism>
<dbReference type="EMBL" id="CAACVJ010000107">
    <property type="protein sequence ID" value="VEP13339.1"/>
    <property type="molecule type" value="Genomic_DNA"/>
</dbReference>
<keyword evidence="1" id="KW-0596">Phosphopantetheine</keyword>
<dbReference type="InterPro" id="IPR016035">
    <property type="entry name" value="Acyl_Trfase/lysoPLipase"/>
</dbReference>
<evidence type="ECO:0000313" key="5">
    <source>
        <dbReference type="Proteomes" id="UP000320055"/>
    </source>
</evidence>
<sequence length="70" mass="7887">MLEPLLNLDLRSCLYPEENTPSQKINQTAIAQPAIFAIEYALSQLWLSWGIHPAILIGHSIGEYVKTAFF</sequence>
<dbReference type="GO" id="GO:0006633">
    <property type="term" value="P:fatty acid biosynthetic process"/>
    <property type="evidence" value="ECO:0007669"/>
    <property type="project" value="TreeGrafter"/>
</dbReference>
<dbReference type="Gene3D" id="3.40.366.10">
    <property type="entry name" value="Malonyl-Coenzyme A Acyl Carrier Protein, domain 2"/>
    <property type="match status" value="1"/>
</dbReference>
<dbReference type="GO" id="GO:0071770">
    <property type="term" value="P:DIM/DIP cell wall layer assembly"/>
    <property type="evidence" value="ECO:0007669"/>
    <property type="project" value="TreeGrafter"/>
</dbReference>
<keyword evidence="2" id="KW-0597">Phosphoprotein</keyword>
<evidence type="ECO:0000313" key="4">
    <source>
        <dbReference type="EMBL" id="VEP13339.1"/>
    </source>
</evidence>
<dbReference type="InterPro" id="IPR014043">
    <property type="entry name" value="Acyl_transferase_dom"/>
</dbReference>
<evidence type="ECO:0000256" key="1">
    <source>
        <dbReference type="ARBA" id="ARBA00022450"/>
    </source>
</evidence>
<keyword evidence="5" id="KW-1185">Reference proteome</keyword>
<dbReference type="Pfam" id="PF00698">
    <property type="entry name" value="Acyl_transf_1"/>
    <property type="match status" value="1"/>
</dbReference>
<evidence type="ECO:0000256" key="2">
    <source>
        <dbReference type="ARBA" id="ARBA00022553"/>
    </source>
</evidence>
<protein>
    <recommendedName>
        <fullName evidence="3">Malonyl-CoA:ACP transacylase (MAT) domain-containing protein</fullName>
    </recommendedName>
</protein>
<dbReference type="InterPro" id="IPR050091">
    <property type="entry name" value="PKS_NRPS_Biosynth_Enz"/>
</dbReference>
<accession>A0A563VPN1</accession>
<feature type="domain" description="Malonyl-CoA:ACP transacylase (MAT)" evidence="3">
    <location>
        <begin position="19"/>
        <end position="64"/>
    </location>
</feature>
<dbReference type="Proteomes" id="UP000320055">
    <property type="component" value="Unassembled WGS sequence"/>
</dbReference>
<proteinExistence type="predicted"/>
<dbReference type="GO" id="GO:0004312">
    <property type="term" value="F:fatty acid synthase activity"/>
    <property type="evidence" value="ECO:0007669"/>
    <property type="project" value="TreeGrafter"/>
</dbReference>
<name>A0A563VPN1_9CYAN</name>
<gene>
    <name evidence="4" type="ORF">H1P_1950005</name>
</gene>